<dbReference type="SUPFAM" id="SSF52047">
    <property type="entry name" value="RNI-like"/>
    <property type="match status" value="3"/>
</dbReference>
<evidence type="ECO:0000256" key="3">
    <source>
        <dbReference type="ARBA" id="ARBA00022692"/>
    </source>
</evidence>
<comment type="subcellular location">
    <subcellularLocation>
        <location evidence="1">Membrane</location>
        <topology evidence="1">Single-pass membrane protein</topology>
    </subcellularLocation>
</comment>
<evidence type="ECO:0000256" key="2">
    <source>
        <dbReference type="ARBA" id="ARBA00022614"/>
    </source>
</evidence>
<dbReference type="Pfam" id="PF08263">
    <property type="entry name" value="LRRNT_2"/>
    <property type="match status" value="1"/>
</dbReference>
<dbReference type="PANTHER" id="PTHR48004:SF103">
    <property type="entry name" value="OS01G0515300 PROTEIN"/>
    <property type="match status" value="1"/>
</dbReference>
<keyword evidence="2" id="KW-0433">Leucine-rich repeat</keyword>
<dbReference type="PANTHER" id="PTHR48004">
    <property type="entry name" value="OS01G0149700 PROTEIN"/>
    <property type="match status" value="1"/>
</dbReference>
<keyword evidence="12" id="KW-1185">Reference proteome</keyword>
<dbReference type="FunFam" id="3.80.10.10:FF:000095">
    <property type="entry name" value="LRR receptor-like serine/threonine-protein kinase GSO1"/>
    <property type="match status" value="2"/>
</dbReference>
<proteinExistence type="predicted"/>
<accession>A0AA87ZEP1</accession>
<gene>
    <name evidence="11" type="ORF">TIFTF001_040635</name>
</gene>
<evidence type="ECO:0000256" key="5">
    <source>
        <dbReference type="ARBA" id="ARBA00022737"/>
    </source>
</evidence>
<dbReference type="SMART" id="SM00369">
    <property type="entry name" value="LRR_TYP"/>
    <property type="match status" value="10"/>
</dbReference>
<dbReference type="InterPro" id="IPR055414">
    <property type="entry name" value="LRR_R13L4/SHOC2-like"/>
</dbReference>
<dbReference type="SMART" id="SM00365">
    <property type="entry name" value="LRR_SD22"/>
    <property type="match status" value="6"/>
</dbReference>
<protein>
    <recommendedName>
        <fullName evidence="13">Verticillium wilt resistance-like protein</fullName>
    </recommendedName>
</protein>
<reference evidence="11" key="1">
    <citation type="submission" date="2023-07" db="EMBL/GenBank/DDBJ databases">
        <title>draft genome sequence of fig (Ficus carica).</title>
        <authorList>
            <person name="Takahashi T."/>
            <person name="Nishimura K."/>
        </authorList>
    </citation>
    <scope>NUCLEOTIDE SEQUENCE</scope>
</reference>
<dbReference type="Pfam" id="PF00560">
    <property type="entry name" value="LRR_1"/>
    <property type="match status" value="4"/>
</dbReference>
<evidence type="ECO:0008006" key="13">
    <source>
        <dbReference type="Google" id="ProtNLM"/>
    </source>
</evidence>
<dbReference type="PROSITE" id="PS51257">
    <property type="entry name" value="PROKAR_LIPOPROTEIN"/>
    <property type="match status" value="1"/>
</dbReference>
<dbReference type="Gene3D" id="3.80.10.10">
    <property type="entry name" value="Ribonuclease Inhibitor"/>
    <property type="match status" value="8"/>
</dbReference>
<feature type="domain" description="Disease resistance R13L4/SHOC-2-like LRR" evidence="10">
    <location>
        <begin position="269"/>
        <end position="393"/>
    </location>
</feature>
<dbReference type="Pfam" id="PF23598">
    <property type="entry name" value="LRR_14"/>
    <property type="match status" value="2"/>
</dbReference>
<evidence type="ECO:0000259" key="10">
    <source>
        <dbReference type="Pfam" id="PF23598"/>
    </source>
</evidence>
<dbReference type="InterPro" id="IPR003591">
    <property type="entry name" value="Leu-rich_rpt_typical-subtyp"/>
</dbReference>
<feature type="domain" description="Leucine-rich repeat-containing N-terminal plant-type" evidence="9">
    <location>
        <begin position="43"/>
        <end position="82"/>
    </location>
</feature>
<dbReference type="InterPro" id="IPR001611">
    <property type="entry name" value="Leu-rich_rpt"/>
</dbReference>
<feature type="domain" description="Disease resistance R13L4/SHOC-2-like LRR" evidence="10">
    <location>
        <begin position="407"/>
        <end position="636"/>
    </location>
</feature>
<dbReference type="InterPro" id="IPR052941">
    <property type="entry name" value="StomDev_PlantInt_Reg"/>
</dbReference>
<organism evidence="11 12">
    <name type="scientific">Ficus carica</name>
    <name type="common">Common fig</name>
    <dbReference type="NCBI Taxonomy" id="3494"/>
    <lineage>
        <taxon>Eukaryota</taxon>
        <taxon>Viridiplantae</taxon>
        <taxon>Streptophyta</taxon>
        <taxon>Embryophyta</taxon>
        <taxon>Tracheophyta</taxon>
        <taxon>Spermatophyta</taxon>
        <taxon>Magnoliopsida</taxon>
        <taxon>eudicotyledons</taxon>
        <taxon>Gunneridae</taxon>
        <taxon>Pentapetalae</taxon>
        <taxon>rosids</taxon>
        <taxon>fabids</taxon>
        <taxon>Rosales</taxon>
        <taxon>Moraceae</taxon>
        <taxon>Ficeae</taxon>
        <taxon>Ficus</taxon>
    </lineage>
</organism>
<keyword evidence="4 8" id="KW-0732">Signal</keyword>
<dbReference type="GO" id="GO:0016020">
    <property type="term" value="C:membrane"/>
    <property type="evidence" value="ECO:0007669"/>
    <property type="project" value="UniProtKB-SubCell"/>
</dbReference>
<evidence type="ECO:0000256" key="8">
    <source>
        <dbReference type="SAM" id="SignalP"/>
    </source>
</evidence>
<dbReference type="InterPro" id="IPR013210">
    <property type="entry name" value="LRR_N_plant-typ"/>
</dbReference>
<evidence type="ECO:0000256" key="1">
    <source>
        <dbReference type="ARBA" id="ARBA00004167"/>
    </source>
</evidence>
<feature type="chain" id="PRO_5041643929" description="Verticillium wilt resistance-like protein" evidence="8">
    <location>
        <begin position="28"/>
        <end position="1076"/>
    </location>
</feature>
<dbReference type="Pfam" id="PF13855">
    <property type="entry name" value="LRR_8"/>
    <property type="match status" value="1"/>
</dbReference>
<dbReference type="InterPro" id="IPR032675">
    <property type="entry name" value="LRR_dom_sf"/>
</dbReference>
<keyword evidence="3" id="KW-0812">Transmembrane</keyword>
<keyword evidence="6" id="KW-1133">Transmembrane helix</keyword>
<evidence type="ECO:0000313" key="12">
    <source>
        <dbReference type="Proteomes" id="UP001187192"/>
    </source>
</evidence>
<dbReference type="PROSITE" id="PS51450">
    <property type="entry name" value="LRR"/>
    <property type="match status" value="1"/>
</dbReference>
<comment type="caution">
    <text evidence="11">The sequence shown here is derived from an EMBL/GenBank/DDBJ whole genome shotgun (WGS) entry which is preliminary data.</text>
</comment>
<dbReference type="Proteomes" id="UP001187192">
    <property type="component" value="Unassembled WGS sequence"/>
</dbReference>
<feature type="signal peptide" evidence="8">
    <location>
        <begin position="1"/>
        <end position="27"/>
    </location>
</feature>
<evidence type="ECO:0000256" key="6">
    <source>
        <dbReference type="ARBA" id="ARBA00022989"/>
    </source>
</evidence>
<evidence type="ECO:0000256" key="7">
    <source>
        <dbReference type="ARBA" id="ARBA00023136"/>
    </source>
</evidence>
<dbReference type="AlphaFoldDB" id="A0AA87ZEP1"/>
<keyword evidence="5" id="KW-0677">Repeat</keyword>
<dbReference type="EMBL" id="BTGU01001525">
    <property type="protein sequence ID" value="GMN24868.1"/>
    <property type="molecule type" value="Genomic_DNA"/>
</dbReference>
<keyword evidence="7" id="KW-0472">Membrane</keyword>
<sequence>MNRMKHETLLSYLFLLLISCCFFVSHSLNSSSTTSLGPFPCLPSQSSALLQLKQESAFSHAKILENWIHTTDCCSWVGVTCNATNGQVVGLDLRRSGIHGPLSPNSSLFNLLHLERLNLALNNFNFSAIPPTFGKLSRLTHLDLSYSLFSGKVPPEIARLTELVSLDLSSFGDSSHPVVVDMSRLVQNLTKLRVLHLDQVTSFSSSIHKSLLVNLSSLTSLSLRGSYLDGEFPDYIFNLPKIEAINMSQSQFLTDGLGFLPEFQSGSNLKLLDMSSIYHLSGKLPDSIGNLKSLIVLNLGQCDLSGPIPSSISNLSQLERLDLSLNSFEGPLSSNLGNLKKLTVLYLSGNKIQGDLPHSLRNLTQLEELDLSFCNFNSQILNLVTNLVKLKKLLLHYGSFIGQIPSSLGNLTRLEELDLSDNSFSGQVPMSIGHLTSLKQLDLSDNSFSGQIPSSLGNLRQLEDLDLSDNSFRGQIPLSLGNLGHLVALDLSHNAFTGKFPLALANLTRLKRLDLFSNQLTEVSDPSNALEKLTALTSLDLSNNSISGIIPSSFFRIPTLEFLTLNQNQLTSIDNHNISSSPLYSLDLSFNNLTIEFSIFSGLGHLKVLHLSRNNVSMPNKGENFTFPKFNVLDLSWSNIRQFPVFLKTQYELYILDLSNNKIEGKIPKWFWTIGKEFMSELYLSNNFISGWEEAASSIIPTWQTWRLLDLRANNLTGTVAPLLCELGLVFLDLSKNHLNGTIPQCFGNSSDLVVLHLQENNFHGNLSNDMFTEQGCEIFKALDLSNNRLQGKVPQSLIKCQSLELLNLGYNQMSDVFPFWLQNLTNLKVLILGSNKFEGPIWSVDRPLAFAELQILDLSYNHFSGVLPSEFFKNWTSMSKALKDQEPYSTFLDTHLPAMGGISYDEPIMVLTNRLFRRSHKVLTGMVEFLTNDYNLRKSTFPLFFSFCDFDVSSNPYINSFKCQSLCQLKGDVTVNENLNQQFKIYASLSQSRLHEKMVQSLVPIWEEKYERTGINELETAADPSKPLPEEGTFISPLRKMRNWMGSPSSQEEDGAISSMQMLNYHLTTNFQHLA</sequence>
<evidence type="ECO:0000256" key="4">
    <source>
        <dbReference type="ARBA" id="ARBA00022729"/>
    </source>
</evidence>
<name>A0AA87ZEP1_FICCA</name>
<evidence type="ECO:0000313" key="11">
    <source>
        <dbReference type="EMBL" id="GMN24868.1"/>
    </source>
</evidence>
<evidence type="ECO:0000259" key="9">
    <source>
        <dbReference type="Pfam" id="PF08263"/>
    </source>
</evidence>